<sequence length="135" mass="14638">MADEMQTKGDEQRSYVVAGAKLSCTQGDQTSILKMPVSHGVYTKDKAKMNTMDYKPYVNIQPFGLCQTLSNPTVAAATAANNGVLKPMPCTPVVTMPWINGKSDQLIENSPALINQSTNMCIYCGTIKVEDDGQE</sequence>
<gene>
    <name evidence="1" type="ORF">ACZ11_04165</name>
</gene>
<dbReference type="Pfam" id="PF14107">
    <property type="entry name" value="DUF4280"/>
    <property type="match status" value="1"/>
</dbReference>
<accession>A0A0K9FBF8</accession>
<dbReference type="EMBL" id="LFXJ01000005">
    <property type="protein sequence ID" value="KMY31451.1"/>
    <property type="molecule type" value="Genomic_DNA"/>
</dbReference>
<dbReference type="Proteomes" id="UP000037326">
    <property type="component" value="Unassembled WGS sequence"/>
</dbReference>
<name>A0A0K9FBF8_9BACI</name>
<dbReference type="RefSeq" id="WP_049664032.1">
    <property type="nucleotide sequence ID" value="NZ_JBIVOC010000033.1"/>
</dbReference>
<protein>
    <recommendedName>
        <fullName evidence="3">DUF4280 domain-containing protein</fullName>
    </recommendedName>
</protein>
<organism evidence="1 2">
    <name type="scientific">Lysinibacillus xylanilyticus</name>
    <dbReference type="NCBI Taxonomy" id="582475"/>
    <lineage>
        <taxon>Bacteria</taxon>
        <taxon>Bacillati</taxon>
        <taxon>Bacillota</taxon>
        <taxon>Bacilli</taxon>
        <taxon>Bacillales</taxon>
        <taxon>Bacillaceae</taxon>
        <taxon>Lysinibacillus</taxon>
    </lineage>
</organism>
<evidence type="ECO:0000313" key="2">
    <source>
        <dbReference type="Proteomes" id="UP000037326"/>
    </source>
</evidence>
<dbReference type="GeneID" id="96597508"/>
<evidence type="ECO:0008006" key="3">
    <source>
        <dbReference type="Google" id="ProtNLM"/>
    </source>
</evidence>
<dbReference type="OrthoDB" id="4825649at2"/>
<evidence type="ECO:0000313" key="1">
    <source>
        <dbReference type="EMBL" id="KMY31451.1"/>
    </source>
</evidence>
<dbReference type="PATRIC" id="fig|582475.4.peg.243"/>
<dbReference type="AlphaFoldDB" id="A0A0K9FBF8"/>
<proteinExistence type="predicted"/>
<comment type="caution">
    <text evidence="1">The sequence shown here is derived from an EMBL/GenBank/DDBJ whole genome shotgun (WGS) entry which is preliminary data.</text>
</comment>
<reference evidence="2" key="1">
    <citation type="submission" date="2015-07" db="EMBL/GenBank/DDBJ databases">
        <authorList>
            <person name="Liu B."/>
            <person name="Wang J."/>
            <person name="Zhu Y."/>
            <person name="Liu G."/>
            <person name="Chen Q."/>
            <person name="Lan J."/>
            <person name="Che J."/>
            <person name="Ge C."/>
            <person name="Shi H."/>
            <person name="Pan Z."/>
            <person name="Liu X."/>
        </authorList>
    </citation>
    <scope>NUCLEOTIDE SEQUENCE [LARGE SCALE GENOMIC DNA]</scope>
    <source>
        <strain evidence="2">DSM 23493</strain>
    </source>
</reference>
<dbReference type="InterPro" id="IPR025460">
    <property type="entry name" value="DUF4280"/>
</dbReference>